<dbReference type="OrthoDB" id="300641at2759"/>
<accession>A0A077ZN63</accession>
<evidence type="ECO:0000313" key="2">
    <source>
        <dbReference type="Proteomes" id="UP000039865"/>
    </source>
</evidence>
<proteinExistence type="predicted"/>
<dbReference type="Proteomes" id="UP000039865">
    <property type="component" value="Unassembled WGS sequence"/>
</dbReference>
<dbReference type="EMBL" id="CCKQ01000299">
    <property type="protein sequence ID" value="CDW71358.1"/>
    <property type="molecule type" value="Genomic_DNA"/>
</dbReference>
<keyword evidence="2" id="KW-1185">Reference proteome</keyword>
<gene>
    <name evidence="1" type="primary">Contig983.g1081</name>
    <name evidence="1" type="ORF">STYLEM_301</name>
</gene>
<name>A0A077ZN63_STYLE</name>
<evidence type="ECO:0000313" key="1">
    <source>
        <dbReference type="EMBL" id="CDW71358.1"/>
    </source>
</evidence>
<protein>
    <submittedName>
        <fullName evidence="1">Uncharacterized protein</fullName>
    </submittedName>
</protein>
<organism evidence="1 2">
    <name type="scientific">Stylonychia lemnae</name>
    <name type="common">Ciliate</name>
    <dbReference type="NCBI Taxonomy" id="5949"/>
    <lineage>
        <taxon>Eukaryota</taxon>
        <taxon>Sar</taxon>
        <taxon>Alveolata</taxon>
        <taxon>Ciliophora</taxon>
        <taxon>Intramacronucleata</taxon>
        <taxon>Spirotrichea</taxon>
        <taxon>Stichotrichia</taxon>
        <taxon>Sporadotrichida</taxon>
        <taxon>Oxytrichidae</taxon>
        <taxon>Stylonychinae</taxon>
        <taxon>Stylonychia</taxon>
    </lineage>
</organism>
<sequence>MKGDTPYEYKFDVGFCRKCLQCQDGLYLLKNQTGVNSSLYPNYLSFCVPDCQLAGYQYVNNPVTGKCQSCGNHCKSCNINYGCETCIPEGQSQGWVNAIEQSISSGFYKCQVIVVLRISLRFTWIIVCKHHFKIHLFAQFVMMHFIQTSLAIVANVKLKIAETVIPLNQLVKSANKATHYTIINAMLIQTVKVVPMDLSFRITVYLSALQGTMDTKICHDNCKECVGELETECIRCPYETYLSKSDIKVSFGECITKPYSTFQVNIYVAAPSSKDFQSQDSDGSILNPFYDIRDALIKMYEDCADVQEKCYSYCLTTGDKVIIKNKIRDRLNIKVGQGLTITNVIIDSLDSIVDTSETASCLSDILDCCQIDSLTNLIKDKIIGNSICQPANQRLTEECNIASGGYFIKFDISSNTVLNSPPTLIINNCEFKNFIFNFNSLIETNPNGGHINITNSIFDRFTSCGAIIRNFRREYVPYYEDADQLYRNHWYRQNNIVADIYERIYFEENNLGTYCTSNCESLIINSTTFSNFGRDFTKIDTIVDINPALGLHKQARIVNLNNFRGLVKIENSIFEGNILGYNGGCSIHYQDQSYKNKKDNDDYFVYYWSNNQYWSNYIQLKSLITIEYQQGSIQILNNIFKGNSVIKGLIYIDGDYITPNYLEQDIMIQGNQFNQNFAYLSTLAIYIRRYDPNFEDHDIINSNYIPCSGIIINENHFEKNFGCPLYGGGLITIDCQQESYYDELDNSYPLDVNNRYTPDGILELKNTHITLDDGIQDLKKIELSDNFYQQNFASYDEGLITLRGILLVYMQNETFNSNGENVMETFQNQFQELVSSQKPTYYNMQGLILAAYCLYLKIDGAFVSDNFLFEYDVNINKGSFITMDHFEGIIEINNSQIYNFYSFLRNLFIYEQGYDVGEINLDQTTPIIGANKESKMVGFYMHNTVLDTFYFTLYNHQQIGFIFFGGFCYKYHSYFSLKAEIVYLSNIHAKDINNGQDFFTYIDEEDFNGQMFQLDISDSSDSQFILSNSTFDSVDGNSAGIIPNLLQKIVHLKKLYLSPMDWMKFVIRNSQVIQRGNSSMSYEFDTYYVEELSYESNYQASGQRNYGSAISINTLDNQLEVYSENNHYEGCRFAQQGGVFYIVSDNKVTFTETNSTYLNIQGIIGGVIYCLNCNKFELNDANFQYIQSYQGGLFYFIQSSIIGLDIIIKTTETSDLIAFDNGGMLLFNGNQSLISIYVEESNFTNIQSVTIDSTIFSALKCRFEDILSLRYGGIILIGSQNRADISFVQSTIFNVKANFGGSIIYSRNKNGRINLILEKNNVQCLEDPYDLTGEMQDFFENQNEEKSYRHAIQCYAMLQSTLNSNENTFKNCAQKLQKVWNLDQEYKWTITSGGVYNLQTQSSFVVKDKYSLYENNSAEQGSIYYCQNCDLTISNNVYLNNYCFEGCIVYSNMFQLVTDIKSSRFEDNLALFQGAIILQHHNIKFQGGQDIYIEDCEFTTDMEKYWYFQPYQSYSNQEVTSGLLFDIKQIITFVIKDRNLEQISFSDNTAQYGGALQLLDESEIQIDSSYFEYNWAYYDAGVILQKRYIPTYKKSSKLQIQDCEFYYNHANEDGGVLKLDEKYLDLTIEYSTFELSSADSGGNLKQAYSESNKYSKCYDAYSGGVINLFNSYFDEDGSTYESNDGGVISIDNKGKLNATGCSFLDNQAVQKGGVINLVTKSHFYISDSKFISNIAVENSILNVLESDEHNNAIENSKNIFVGFSNLTIINTKFLDSARFITQYHWFKV</sequence>
<dbReference type="Gene3D" id="2.10.220.10">
    <property type="entry name" value="Hormone Receptor, Insulin-like Growth Factor Receptor 1, Chain A, domain 2"/>
    <property type="match status" value="1"/>
</dbReference>
<dbReference type="InterPro" id="IPR006212">
    <property type="entry name" value="Furin_repeat"/>
</dbReference>
<dbReference type="CDD" id="cd00064">
    <property type="entry name" value="FU"/>
    <property type="match status" value="1"/>
</dbReference>
<reference evidence="1 2" key="1">
    <citation type="submission" date="2014-06" db="EMBL/GenBank/DDBJ databases">
        <authorList>
            <person name="Swart Estienne"/>
        </authorList>
    </citation>
    <scope>NUCLEOTIDE SEQUENCE [LARGE SCALE GENOMIC DNA]</scope>
    <source>
        <strain evidence="1 2">130c</strain>
    </source>
</reference>
<dbReference type="InParanoid" id="A0A077ZN63"/>